<accession>A0A6A6AQC3</accession>
<dbReference type="GeneID" id="54405870"/>
<gene>
    <name evidence="3" type="ORF">P153DRAFT_330732</name>
</gene>
<dbReference type="PANTHER" id="PTHR33112">
    <property type="entry name" value="DOMAIN PROTEIN, PUTATIVE-RELATED"/>
    <property type="match status" value="1"/>
</dbReference>
<keyword evidence="4" id="KW-1185">Reference proteome</keyword>
<dbReference type="InterPro" id="IPR010730">
    <property type="entry name" value="HET"/>
</dbReference>
<dbReference type="RefSeq" id="XP_033528387.1">
    <property type="nucleotide sequence ID" value="XM_033665438.1"/>
</dbReference>
<feature type="compositionally biased region" description="Polar residues" evidence="1">
    <location>
        <begin position="749"/>
        <end position="766"/>
    </location>
</feature>
<organism evidence="3 4">
    <name type="scientific">Dothidotthia symphoricarpi CBS 119687</name>
    <dbReference type="NCBI Taxonomy" id="1392245"/>
    <lineage>
        <taxon>Eukaryota</taxon>
        <taxon>Fungi</taxon>
        <taxon>Dikarya</taxon>
        <taxon>Ascomycota</taxon>
        <taxon>Pezizomycotina</taxon>
        <taxon>Dothideomycetes</taxon>
        <taxon>Pleosporomycetidae</taxon>
        <taxon>Pleosporales</taxon>
        <taxon>Dothidotthiaceae</taxon>
        <taxon>Dothidotthia</taxon>
    </lineage>
</organism>
<dbReference type="PANTHER" id="PTHR33112:SF12">
    <property type="entry name" value="HETEROKARYON INCOMPATIBILITY DOMAIN-CONTAINING PROTEIN"/>
    <property type="match status" value="1"/>
</dbReference>
<dbReference type="AlphaFoldDB" id="A0A6A6AQC3"/>
<protein>
    <submittedName>
        <fullName evidence="3">HET-domain-containing protein</fullName>
    </submittedName>
</protein>
<evidence type="ECO:0000259" key="2">
    <source>
        <dbReference type="Pfam" id="PF06985"/>
    </source>
</evidence>
<name>A0A6A6AQC3_9PLEO</name>
<feature type="domain" description="Heterokaryon incompatibility" evidence="2">
    <location>
        <begin position="197"/>
        <end position="346"/>
    </location>
</feature>
<dbReference type="Proteomes" id="UP000799771">
    <property type="component" value="Unassembled WGS sequence"/>
</dbReference>
<evidence type="ECO:0000256" key="1">
    <source>
        <dbReference type="SAM" id="MobiDB-lite"/>
    </source>
</evidence>
<reference evidence="3" key="1">
    <citation type="journal article" date="2020" name="Stud. Mycol.">
        <title>101 Dothideomycetes genomes: a test case for predicting lifestyles and emergence of pathogens.</title>
        <authorList>
            <person name="Haridas S."/>
            <person name="Albert R."/>
            <person name="Binder M."/>
            <person name="Bloem J."/>
            <person name="Labutti K."/>
            <person name="Salamov A."/>
            <person name="Andreopoulos B."/>
            <person name="Baker S."/>
            <person name="Barry K."/>
            <person name="Bills G."/>
            <person name="Bluhm B."/>
            <person name="Cannon C."/>
            <person name="Castanera R."/>
            <person name="Culley D."/>
            <person name="Daum C."/>
            <person name="Ezra D."/>
            <person name="Gonzalez J."/>
            <person name="Henrissat B."/>
            <person name="Kuo A."/>
            <person name="Liang C."/>
            <person name="Lipzen A."/>
            <person name="Lutzoni F."/>
            <person name="Magnuson J."/>
            <person name="Mondo S."/>
            <person name="Nolan M."/>
            <person name="Ohm R."/>
            <person name="Pangilinan J."/>
            <person name="Park H.-J."/>
            <person name="Ramirez L."/>
            <person name="Alfaro M."/>
            <person name="Sun H."/>
            <person name="Tritt A."/>
            <person name="Yoshinaga Y."/>
            <person name="Zwiers L.-H."/>
            <person name="Turgeon B."/>
            <person name="Goodwin S."/>
            <person name="Spatafora J."/>
            <person name="Crous P."/>
            <person name="Grigoriev I."/>
        </authorList>
    </citation>
    <scope>NUCLEOTIDE SEQUENCE</scope>
    <source>
        <strain evidence="3">CBS 119687</strain>
    </source>
</reference>
<evidence type="ECO:0000313" key="4">
    <source>
        <dbReference type="Proteomes" id="UP000799771"/>
    </source>
</evidence>
<sequence length="875" mass="98758">MELCTEFCKKLNAIHLDGGRFPSHEQLIAHLPSTSDDGSWYLGTWRELQQHTQCNFCQLVAIAIAEDARPGDNKVINPEQVISVLVFPGECSFRLSYPSRLGTRIEFVAENDVQAGGPDTARVVLESKVDVSRIKKWVQTCQERHESCSPSMLEEEDKNNEMVKRWKGRFNESATSNFRVIDLKHGCIRHVALEVRYVALSYVWGQLPMFKLQMHNYERLLQKGSLEGIRNDLPRTINDAIELVKAMGERFLWVDALCLVQDDAEDVSLGIEMMNSIYHGSYFTIAAASGSDANAGLPGVGQSDESKQRKQAIRCITPNIKMAIVHGVDWHLNRSIYNERGWTMQELVLPRRTVVFLNGQAYYRCQEANWSEETCADRWTDWLDADDSNISRIPDPIEGFLPSAWAYQKLCENFSFRKLRSDGDALRALVGVTRPMATGMETLLVEGLPGYYLDHFILFIASKGDLRRRDRFASFSWAGWEGQIMWPRENFIWYDKTETGTSTGTRDTANILKYLKHARIVEWGALTVPTNLEDLTYRPYELPSLLLELIKGHQNVFPMVEQDPLRDPKYNSTPWCSGGSSSGDVPLWDRIPSSLGEREDDTAKKSRPLRGFSIKALNSANSQAEFDRLLSRMDQSSEKWAMQNWMACRLIRVRGAIENKSTVGPRPDQLQSPDERDAVRFRRPRVYGKVEAEGTLPVTDIHMEACRSNIARQTEDSAEPPPDTSAMPNFPPYTVLHFITISLHLTLGPSQTKSRQSQPADPTFTSPFDRIPGTPLLSKTGNLIGSLHPDNTESLDPPGSQIELLIIAHSHTPTVGSALFELEDANTERPWKLFWVLHAVWHEGIAERRGVGQVLESALEDAVEPGPSVKTVLLG</sequence>
<evidence type="ECO:0000313" key="3">
    <source>
        <dbReference type="EMBL" id="KAF2134000.1"/>
    </source>
</evidence>
<dbReference type="Pfam" id="PF06985">
    <property type="entry name" value="HET"/>
    <property type="match status" value="1"/>
</dbReference>
<dbReference type="EMBL" id="ML977498">
    <property type="protein sequence ID" value="KAF2134000.1"/>
    <property type="molecule type" value="Genomic_DNA"/>
</dbReference>
<proteinExistence type="predicted"/>
<dbReference type="OrthoDB" id="5135333at2759"/>
<feature type="region of interest" description="Disordered" evidence="1">
    <location>
        <begin position="749"/>
        <end position="773"/>
    </location>
</feature>